<gene>
    <name evidence="2" type="ORF">SAMN06295964_1294</name>
</gene>
<dbReference type="RefSeq" id="WP_078699391.1">
    <property type="nucleotide sequence ID" value="NZ_LT796768.1"/>
</dbReference>
<feature type="transmembrane region" description="Helical" evidence="1">
    <location>
        <begin position="58"/>
        <end position="77"/>
    </location>
</feature>
<dbReference type="STRING" id="1736691.SAMN06295964_1294"/>
<feature type="transmembrane region" description="Helical" evidence="1">
    <location>
        <begin position="178"/>
        <end position="199"/>
    </location>
</feature>
<proteinExistence type="predicted"/>
<dbReference type="Pfam" id="PF07690">
    <property type="entry name" value="MFS_1"/>
    <property type="match status" value="1"/>
</dbReference>
<feature type="transmembrane region" description="Helical" evidence="1">
    <location>
        <begin position="341"/>
        <end position="366"/>
    </location>
</feature>
<feature type="transmembrane region" description="Helical" evidence="1">
    <location>
        <begin position="288"/>
        <end position="308"/>
    </location>
</feature>
<feature type="transmembrane region" description="Helical" evidence="1">
    <location>
        <begin position="16"/>
        <end position="38"/>
    </location>
</feature>
<feature type="transmembrane region" description="Helical" evidence="1">
    <location>
        <begin position="84"/>
        <end position="104"/>
    </location>
</feature>
<dbReference type="InterPro" id="IPR036259">
    <property type="entry name" value="MFS_trans_sf"/>
</dbReference>
<evidence type="ECO:0000313" key="3">
    <source>
        <dbReference type="Proteomes" id="UP000191040"/>
    </source>
</evidence>
<evidence type="ECO:0000256" key="1">
    <source>
        <dbReference type="SAM" id="Phobius"/>
    </source>
</evidence>
<name>A0A1T4YX74_9ACTN</name>
<reference evidence="3" key="1">
    <citation type="submission" date="2017-02" db="EMBL/GenBank/DDBJ databases">
        <authorList>
            <person name="Varghese N."/>
            <person name="Submissions S."/>
        </authorList>
    </citation>
    <scope>NUCLEOTIDE SEQUENCE [LARGE SCALE GENOMIC DNA]</scope>
    <source>
        <strain evidence="3">9H-4</strain>
    </source>
</reference>
<keyword evidence="1" id="KW-1133">Transmembrane helix</keyword>
<feature type="transmembrane region" description="Helical" evidence="1">
    <location>
        <begin position="257"/>
        <end position="276"/>
    </location>
</feature>
<dbReference type="PANTHER" id="PTHR23523">
    <property type="match status" value="1"/>
</dbReference>
<feature type="transmembrane region" description="Helical" evidence="1">
    <location>
        <begin position="220"/>
        <end position="245"/>
    </location>
</feature>
<dbReference type="SUPFAM" id="SSF103473">
    <property type="entry name" value="MFS general substrate transporter"/>
    <property type="match status" value="1"/>
</dbReference>
<keyword evidence="1" id="KW-0812">Transmembrane</keyword>
<feature type="transmembrane region" description="Helical" evidence="1">
    <location>
        <begin position="314"/>
        <end position="334"/>
    </location>
</feature>
<sequence length="406" mass="42089">MDAICTDTSPRARASALLLTAGSLLAIVLTAATLRIAVTSTSPLGTWLVAELQLGPSQIGFIGTLPPLCFCVLGLATPGLISRFGIHAVAIAAMTTCAVAMAARSQTGSFAIYAVATAMSLAAMGVGNVLLPPLTKQHFPAHQDSVTTTYIFTLQLGMVVPPLLAVSLAESWGWRTSLGVWALVPALAAPALAVAWRAALRTPAPRPVEITGVQPSSRRWTSLTISLTIVMGTTSLTTYTILAWLPDIVIHAGLTPAQAGSMVAVFGAAGLAATLAVPRWVARASHPIAITSSCSVAYLVGFLGLIHAPGQHTWLWAACVGWGSGMFSFTLVMINRKTRTLAGAATVSGLVQGVGYAIAALGPLGFGLLTRPECFAPGLYVMVTVAVIMYIATVFTLRAPPFESAR</sequence>
<dbReference type="OrthoDB" id="5317164at2"/>
<dbReference type="Gene3D" id="1.20.1250.20">
    <property type="entry name" value="MFS general substrate transporter like domains"/>
    <property type="match status" value="2"/>
</dbReference>
<dbReference type="AlphaFoldDB" id="A0A1T4YX74"/>
<accession>A0A1T4YX74</accession>
<keyword evidence="3" id="KW-1185">Reference proteome</keyword>
<feature type="transmembrane region" description="Helical" evidence="1">
    <location>
        <begin position="110"/>
        <end position="131"/>
    </location>
</feature>
<keyword evidence="1" id="KW-0472">Membrane</keyword>
<dbReference type="GO" id="GO:0022857">
    <property type="term" value="F:transmembrane transporter activity"/>
    <property type="evidence" value="ECO:0007669"/>
    <property type="project" value="InterPro"/>
</dbReference>
<dbReference type="PANTHER" id="PTHR23523:SF2">
    <property type="entry name" value="2-NITROIMIDAZOLE TRANSPORTER"/>
    <property type="match status" value="1"/>
</dbReference>
<feature type="transmembrane region" description="Helical" evidence="1">
    <location>
        <begin position="151"/>
        <end position="172"/>
    </location>
</feature>
<protein>
    <submittedName>
        <fullName evidence="2">MFS transporter, CP family, cyanate transporter</fullName>
    </submittedName>
</protein>
<dbReference type="InterPro" id="IPR052524">
    <property type="entry name" value="MFS_Cyanate_Porter"/>
</dbReference>
<evidence type="ECO:0000313" key="2">
    <source>
        <dbReference type="EMBL" id="SKB06399.1"/>
    </source>
</evidence>
<feature type="transmembrane region" description="Helical" evidence="1">
    <location>
        <begin position="378"/>
        <end position="397"/>
    </location>
</feature>
<organism evidence="2 3">
    <name type="scientific">Aeromicrobium choanae</name>
    <dbReference type="NCBI Taxonomy" id="1736691"/>
    <lineage>
        <taxon>Bacteria</taxon>
        <taxon>Bacillati</taxon>
        <taxon>Actinomycetota</taxon>
        <taxon>Actinomycetes</taxon>
        <taxon>Propionibacteriales</taxon>
        <taxon>Nocardioidaceae</taxon>
        <taxon>Aeromicrobium</taxon>
    </lineage>
</organism>
<dbReference type="EMBL" id="LT796768">
    <property type="protein sequence ID" value="SKB06399.1"/>
    <property type="molecule type" value="Genomic_DNA"/>
</dbReference>
<dbReference type="Proteomes" id="UP000191040">
    <property type="component" value="Chromosome I"/>
</dbReference>
<dbReference type="InterPro" id="IPR011701">
    <property type="entry name" value="MFS"/>
</dbReference>